<dbReference type="PANTHER" id="PTHR33169:SF14">
    <property type="entry name" value="TRANSCRIPTIONAL REGULATOR RV3488"/>
    <property type="match status" value="1"/>
</dbReference>
<evidence type="ECO:0000313" key="2">
    <source>
        <dbReference type="EMBL" id="MFD1721957.1"/>
    </source>
</evidence>
<dbReference type="Gene3D" id="1.10.10.10">
    <property type="entry name" value="Winged helix-like DNA-binding domain superfamily/Winged helix DNA-binding domain"/>
    <property type="match status" value="1"/>
</dbReference>
<dbReference type="SUPFAM" id="SSF46785">
    <property type="entry name" value="Winged helix' DNA-binding domain"/>
    <property type="match status" value="1"/>
</dbReference>
<protein>
    <submittedName>
        <fullName evidence="2">PadR family transcriptional regulator</fullName>
    </submittedName>
</protein>
<name>A0ABW4LFW6_9MICO</name>
<dbReference type="InterPro" id="IPR036388">
    <property type="entry name" value="WH-like_DNA-bd_sf"/>
</dbReference>
<organism evidence="2 3">
    <name type="scientific">Amnibacterium endophyticum</name>
    <dbReference type="NCBI Taxonomy" id="2109337"/>
    <lineage>
        <taxon>Bacteria</taxon>
        <taxon>Bacillati</taxon>
        <taxon>Actinomycetota</taxon>
        <taxon>Actinomycetes</taxon>
        <taxon>Micrococcales</taxon>
        <taxon>Microbacteriaceae</taxon>
        <taxon>Amnibacterium</taxon>
    </lineage>
</organism>
<dbReference type="PANTHER" id="PTHR33169">
    <property type="entry name" value="PADR-FAMILY TRANSCRIPTIONAL REGULATOR"/>
    <property type="match status" value="1"/>
</dbReference>
<dbReference type="Proteomes" id="UP001597347">
    <property type="component" value="Unassembled WGS sequence"/>
</dbReference>
<reference evidence="3" key="1">
    <citation type="journal article" date="2019" name="Int. J. Syst. Evol. Microbiol.">
        <title>The Global Catalogue of Microorganisms (GCM) 10K type strain sequencing project: providing services to taxonomists for standard genome sequencing and annotation.</title>
        <authorList>
            <consortium name="The Broad Institute Genomics Platform"/>
            <consortium name="The Broad Institute Genome Sequencing Center for Infectious Disease"/>
            <person name="Wu L."/>
            <person name="Ma J."/>
        </authorList>
    </citation>
    <scope>NUCLEOTIDE SEQUENCE [LARGE SCALE GENOMIC DNA]</scope>
    <source>
        <strain evidence="3">CGMCC 1.12471</strain>
    </source>
</reference>
<dbReference type="RefSeq" id="WP_377934656.1">
    <property type="nucleotide sequence ID" value="NZ_JBHUEA010000015.1"/>
</dbReference>
<dbReference type="InterPro" id="IPR036390">
    <property type="entry name" value="WH_DNA-bd_sf"/>
</dbReference>
<evidence type="ECO:0000313" key="3">
    <source>
        <dbReference type="Proteomes" id="UP001597347"/>
    </source>
</evidence>
<dbReference type="InterPro" id="IPR005149">
    <property type="entry name" value="Tscrpt_reg_PadR_N"/>
</dbReference>
<comment type="caution">
    <text evidence="2">The sequence shown here is derived from an EMBL/GenBank/DDBJ whole genome shotgun (WGS) entry which is preliminary data.</text>
</comment>
<proteinExistence type="predicted"/>
<dbReference type="EMBL" id="JBHUEA010000015">
    <property type="protein sequence ID" value="MFD1721957.1"/>
    <property type="molecule type" value="Genomic_DNA"/>
</dbReference>
<dbReference type="InterPro" id="IPR052509">
    <property type="entry name" value="Metal_resp_DNA-bind_regulator"/>
</dbReference>
<gene>
    <name evidence="2" type="ORF">ACFSBI_10365</name>
</gene>
<accession>A0ABW4LFW6</accession>
<sequence length="117" mass="12583">MPRRRAGDLVPIERAILHEAARFAESEESFHGFGIASALQGDAKRLVGHGTLYKALGRMQDAGLLAARWESPEIAAEAGRPRRKLYDLTPAGEAALRAQEARVAAPAFRPLPRGGTA</sequence>
<keyword evidence="3" id="KW-1185">Reference proteome</keyword>
<feature type="domain" description="Transcription regulator PadR N-terminal" evidence="1">
    <location>
        <begin position="27"/>
        <end position="97"/>
    </location>
</feature>
<evidence type="ECO:0000259" key="1">
    <source>
        <dbReference type="Pfam" id="PF03551"/>
    </source>
</evidence>
<dbReference type="Pfam" id="PF03551">
    <property type="entry name" value="PadR"/>
    <property type="match status" value="1"/>
</dbReference>